<dbReference type="GO" id="GO:0005634">
    <property type="term" value="C:nucleus"/>
    <property type="evidence" value="ECO:0007669"/>
    <property type="project" value="UniProtKB-SubCell"/>
</dbReference>
<dbReference type="GO" id="GO:0000976">
    <property type="term" value="F:transcription cis-regulatory region binding"/>
    <property type="evidence" value="ECO:0007669"/>
    <property type="project" value="TreeGrafter"/>
</dbReference>
<dbReference type="GO" id="GO:0006351">
    <property type="term" value="P:DNA-templated transcription"/>
    <property type="evidence" value="ECO:0007669"/>
    <property type="project" value="InterPro"/>
</dbReference>
<sequence>MTAKRPSATNACLPCRKVKMKCVSSGAAGDKCSRCARKSLPCVFQQHCRGRKPGTRLSKKEAHEPDPTPPGQARDSDFWAESEGFQPHSLLSHQAMQGRFSLQNILSVNHGPGPAESRESNSNAISPEDPIVLDLVNAHVAACLLEYFMQKINPYISQLDPALHSLSYLRKCPFLLTAVLAAAAKAFESSLYPGLHAHAEHLFVESFRRGDKSTEVVQGICLLTYWKEPNDTRAWTSVGLAIRIAMDLGWHKLSPHSSRKPGLSELERREIRNAERTFLVLFVYDRSLSLQTGKPWMMERNDLTESADSWWQDPVSILNDRLLCGFVTLRLLSADTFDLLMPSTTNSMSRLERTIAVLDRRIHAWQSNWVGVVCAGRALDDLEPVPRCHAFMIRFYGFHLRLQLFSTPLQETGIQNVDRIYDLKPFWLSYQSALAMLDLVAESSALLYLVQDSIHVMTAYAAIFLIKLLLSSPDAVGQEIEPTVTKAIRDAANAFAALSAPPRSSCTYQARFLDKALQEFARISRGRLKNVNSKIESPSSVYPSNAHPHPQPHPPRREQYPSIINSDMPSRPLQDAAAGDPGVGVLHAHQAAVPAVPAVYPPYGQVPERRDGLDQSALSSVGFELQNQVSENWDFLLGDESRWDDMFASAGFSIQEGVFWC</sequence>
<comment type="subcellular location">
    <subcellularLocation>
        <location evidence="1">Nucleus</location>
    </subcellularLocation>
</comment>
<evidence type="ECO:0000256" key="8">
    <source>
        <dbReference type="SAM" id="MobiDB-lite"/>
    </source>
</evidence>
<dbReference type="SMART" id="SM00906">
    <property type="entry name" value="Fungal_trans"/>
    <property type="match status" value="1"/>
</dbReference>
<dbReference type="EMBL" id="KV878591">
    <property type="protein sequence ID" value="OJJ56041.1"/>
    <property type="molecule type" value="Genomic_DNA"/>
</dbReference>
<dbReference type="RefSeq" id="XP_040699847.1">
    <property type="nucleotide sequence ID" value="XM_040847600.1"/>
</dbReference>
<evidence type="ECO:0000313" key="11">
    <source>
        <dbReference type="Proteomes" id="UP000184356"/>
    </source>
</evidence>
<dbReference type="GO" id="GO:0008270">
    <property type="term" value="F:zinc ion binding"/>
    <property type="evidence" value="ECO:0007669"/>
    <property type="project" value="InterPro"/>
</dbReference>
<gene>
    <name evidence="10" type="ORF">ASPSYDRAFT_48314</name>
</gene>
<protein>
    <recommendedName>
        <fullName evidence="9">Zn(2)-C6 fungal-type domain-containing protein</fullName>
    </recommendedName>
</protein>
<dbReference type="Pfam" id="PF04082">
    <property type="entry name" value="Fungal_trans"/>
    <property type="match status" value="1"/>
</dbReference>
<feature type="compositionally biased region" description="Polar residues" evidence="8">
    <location>
        <begin position="534"/>
        <end position="543"/>
    </location>
</feature>
<dbReference type="OrthoDB" id="3163292at2759"/>
<dbReference type="InterPro" id="IPR001138">
    <property type="entry name" value="Zn2Cys6_DnaBD"/>
</dbReference>
<dbReference type="PANTHER" id="PTHR31845">
    <property type="entry name" value="FINGER DOMAIN PROTEIN, PUTATIVE-RELATED"/>
    <property type="match status" value="1"/>
</dbReference>
<accession>A0A1L9T9H4</accession>
<evidence type="ECO:0000259" key="9">
    <source>
        <dbReference type="PROSITE" id="PS50048"/>
    </source>
</evidence>
<feature type="region of interest" description="Disordered" evidence="8">
    <location>
        <begin position="51"/>
        <end position="77"/>
    </location>
</feature>
<name>A0A1L9T9H4_9EURO</name>
<dbReference type="PANTHER" id="PTHR31845:SF19">
    <property type="entry name" value="TRANSCRIPTION FACTOR DOMAIN-CONTAINING PROTEIN"/>
    <property type="match status" value="1"/>
</dbReference>
<keyword evidence="5" id="KW-0238">DNA-binding</keyword>
<proteinExistence type="predicted"/>
<dbReference type="AlphaFoldDB" id="A0A1L9T9H4"/>
<evidence type="ECO:0000256" key="2">
    <source>
        <dbReference type="ARBA" id="ARBA00022723"/>
    </source>
</evidence>
<evidence type="ECO:0000256" key="3">
    <source>
        <dbReference type="ARBA" id="ARBA00022833"/>
    </source>
</evidence>
<dbReference type="SMART" id="SM00066">
    <property type="entry name" value="GAL4"/>
    <property type="match status" value="1"/>
</dbReference>
<evidence type="ECO:0000256" key="4">
    <source>
        <dbReference type="ARBA" id="ARBA00023015"/>
    </source>
</evidence>
<dbReference type="InterPro" id="IPR051089">
    <property type="entry name" value="prtT"/>
</dbReference>
<keyword evidence="4" id="KW-0805">Transcription regulation</keyword>
<dbReference type="InterPro" id="IPR036864">
    <property type="entry name" value="Zn2-C6_fun-type_DNA-bd_sf"/>
</dbReference>
<dbReference type="GO" id="GO:0000981">
    <property type="term" value="F:DNA-binding transcription factor activity, RNA polymerase II-specific"/>
    <property type="evidence" value="ECO:0007669"/>
    <property type="project" value="InterPro"/>
</dbReference>
<dbReference type="VEuPathDB" id="FungiDB:ASPSYDRAFT_48314"/>
<dbReference type="Gene3D" id="4.10.240.10">
    <property type="entry name" value="Zn(2)-C6 fungal-type DNA-binding domain"/>
    <property type="match status" value="1"/>
</dbReference>
<organism evidence="10 11">
    <name type="scientific">Aspergillus sydowii CBS 593.65</name>
    <dbReference type="NCBI Taxonomy" id="1036612"/>
    <lineage>
        <taxon>Eukaryota</taxon>
        <taxon>Fungi</taxon>
        <taxon>Dikarya</taxon>
        <taxon>Ascomycota</taxon>
        <taxon>Pezizomycotina</taxon>
        <taxon>Eurotiomycetes</taxon>
        <taxon>Eurotiomycetidae</taxon>
        <taxon>Eurotiales</taxon>
        <taxon>Aspergillaceae</taxon>
        <taxon>Aspergillus</taxon>
        <taxon>Aspergillus subgen. Nidulantes</taxon>
    </lineage>
</organism>
<keyword evidence="7" id="KW-0539">Nucleus</keyword>
<evidence type="ECO:0000256" key="6">
    <source>
        <dbReference type="ARBA" id="ARBA00023163"/>
    </source>
</evidence>
<dbReference type="PROSITE" id="PS50048">
    <property type="entry name" value="ZN2_CY6_FUNGAL_2"/>
    <property type="match status" value="1"/>
</dbReference>
<keyword evidence="11" id="KW-1185">Reference proteome</keyword>
<dbReference type="InterPro" id="IPR007219">
    <property type="entry name" value="XnlR_reg_dom"/>
</dbReference>
<dbReference type="GeneID" id="63763673"/>
<keyword evidence="2" id="KW-0479">Metal-binding</keyword>
<keyword evidence="6" id="KW-0804">Transcription</keyword>
<evidence type="ECO:0000256" key="7">
    <source>
        <dbReference type="ARBA" id="ARBA00023242"/>
    </source>
</evidence>
<feature type="domain" description="Zn(2)-C6 fungal-type" evidence="9">
    <location>
        <begin position="11"/>
        <end position="44"/>
    </location>
</feature>
<dbReference type="CDD" id="cd12148">
    <property type="entry name" value="fungal_TF_MHR"/>
    <property type="match status" value="1"/>
</dbReference>
<dbReference type="SUPFAM" id="SSF57701">
    <property type="entry name" value="Zn2/Cys6 DNA-binding domain"/>
    <property type="match status" value="1"/>
</dbReference>
<dbReference type="CDD" id="cd00067">
    <property type="entry name" value="GAL4"/>
    <property type="match status" value="1"/>
</dbReference>
<feature type="region of interest" description="Disordered" evidence="8">
    <location>
        <begin position="534"/>
        <end position="579"/>
    </location>
</feature>
<dbReference type="Proteomes" id="UP000184356">
    <property type="component" value="Unassembled WGS sequence"/>
</dbReference>
<evidence type="ECO:0000256" key="1">
    <source>
        <dbReference type="ARBA" id="ARBA00004123"/>
    </source>
</evidence>
<dbReference type="PROSITE" id="PS00463">
    <property type="entry name" value="ZN2_CY6_FUNGAL_1"/>
    <property type="match status" value="1"/>
</dbReference>
<evidence type="ECO:0000256" key="5">
    <source>
        <dbReference type="ARBA" id="ARBA00023125"/>
    </source>
</evidence>
<dbReference type="STRING" id="1036612.A0A1L9T9H4"/>
<reference evidence="11" key="1">
    <citation type="journal article" date="2017" name="Genome Biol.">
        <title>Comparative genomics reveals high biological diversity and specific adaptations in the industrially and medically important fungal genus Aspergillus.</title>
        <authorList>
            <person name="de Vries R.P."/>
            <person name="Riley R."/>
            <person name="Wiebenga A."/>
            <person name="Aguilar-Osorio G."/>
            <person name="Amillis S."/>
            <person name="Uchima C.A."/>
            <person name="Anderluh G."/>
            <person name="Asadollahi M."/>
            <person name="Askin M."/>
            <person name="Barry K."/>
            <person name="Battaglia E."/>
            <person name="Bayram O."/>
            <person name="Benocci T."/>
            <person name="Braus-Stromeyer S.A."/>
            <person name="Caldana C."/>
            <person name="Canovas D."/>
            <person name="Cerqueira G.C."/>
            <person name="Chen F."/>
            <person name="Chen W."/>
            <person name="Choi C."/>
            <person name="Clum A."/>
            <person name="Dos Santos R.A."/>
            <person name="Damasio A.R."/>
            <person name="Diallinas G."/>
            <person name="Emri T."/>
            <person name="Fekete E."/>
            <person name="Flipphi M."/>
            <person name="Freyberg S."/>
            <person name="Gallo A."/>
            <person name="Gournas C."/>
            <person name="Habgood R."/>
            <person name="Hainaut M."/>
            <person name="Harispe M.L."/>
            <person name="Henrissat B."/>
            <person name="Hilden K.S."/>
            <person name="Hope R."/>
            <person name="Hossain A."/>
            <person name="Karabika E."/>
            <person name="Karaffa L."/>
            <person name="Karanyi Z."/>
            <person name="Krasevec N."/>
            <person name="Kuo A."/>
            <person name="Kusch H."/>
            <person name="LaButti K."/>
            <person name="Lagendijk E.L."/>
            <person name="Lapidus A."/>
            <person name="Levasseur A."/>
            <person name="Lindquist E."/>
            <person name="Lipzen A."/>
            <person name="Logrieco A.F."/>
            <person name="MacCabe A."/>
            <person name="Maekelae M.R."/>
            <person name="Malavazi I."/>
            <person name="Melin P."/>
            <person name="Meyer V."/>
            <person name="Mielnichuk N."/>
            <person name="Miskei M."/>
            <person name="Molnar A.P."/>
            <person name="Mule G."/>
            <person name="Ngan C.Y."/>
            <person name="Orejas M."/>
            <person name="Orosz E."/>
            <person name="Ouedraogo J.P."/>
            <person name="Overkamp K.M."/>
            <person name="Park H.-S."/>
            <person name="Perrone G."/>
            <person name="Piumi F."/>
            <person name="Punt P.J."/>
            <person name="Ram A.F."/>
            <person name="Ramon A."/>
            <person name="Rauscher S."/>
            <person name="Record E."/>
            <person name="Riano-Pachon D.M."/>
            <person name="Robert V."/>
            <person name="Roehrig J."/>
            <person name="Ruller R."/>
            <person name="Salamov A."/>
            <person name="Salih N.S."/>
            <person name="Samson R.A."/>
            <person name="Sandor E."/>
            <person name="Sanguinetti M."/>
            <person name="Schuetze T."/>
            <person name="Sepcic K."/>
            <person name="Shelest E."/>
            <person name="Sherlock G."/>
            <person name="Sophianopoulou V."/>
            <person name="Squina F.M."/>
            <person name="Sun H."/>
            <person name="Susca A."/>
            <person name="Todd R.B."/>
            <person name="Tsang A."/>
            <person name="Unkles S.E."/>
            <person name="van de Wiele N."/>
            <person name="van Rossen-Uffink D."/>
            <person name="Oliveira J.V."/>
            <person name="Vesth T.C."/>
            <person name="Visser J."/>
            <person name="Yu J.-H."/>
            <person name="Zhou M."/>
            <person name="Andersen M.R."/>
            <person name="Archer D.B."/>
            <person name="Baker S.E."/>
            <person name="Benoit I."/>
            <person name="Brakhage A.A."/>
            <person name="Braus G.H."/>
            <person name="Fischer R."/>
            <person name="Frisvad J.C."/>
            <person name="Goldman G.H."/>
            <person name="Houbraken J."/>
            <person name="Oakley B."/>
            <person name="Pocsi I."/>
            <person name="Scazzocchio C."/>
            <person name="Seiboth B."/>
            <person name="vanKuyk P.A."/>
            <person name="Wortman J."/>
            <person name="Dyer P.S."/>
            <person name="Grigoriev I.V."/>
        </authorList>
    </citation>
    <scope>NUCLEOTIDE SEQUENCE [LARGE SCALE GENOMIC DNA]</scope>
    <source>
        <strain evidence="11">CBS 593.65</strain>
    </source>
</reference>
<keyword evidence="3" id="KW-0862">Zinc</keyword>
<evidence type="ECO:0000313" key="10">
    <source>
        <dbReference type="EMBL" id="OJJ56041.1"/>
    </source>
</evidence>